<keyword evidence="10" id="KW-0067">ATP-binding</keyword>
<keyword evidence="11" id="KW-1133">Transmembrane helix</keyword>
<evidence type="ECO:0000313" key="19">
    <source>
        <dbReference type="EMBL" id="VAW53361.1"/>
    </source>
</evidence>
<feature type="domain" description="Response regulatory" evidence="15">
    <location>
        <begin position="896"/>
        <end position="1014"/>
    </location>
</feature>
<dbReference type="PROSITE" id="PS50110">
    <property type="entry name" value="RESPONSE_REGULATORY"/>
    <property type="match status" value="1"/>
</dbReference>
<dbReference type="Gene3D" id="1.10.287.130">
    <property type="match status" value="1"/>
</dbReference>
<dbReference type="InterPro" id="IPR003018">
    <property type="entry name" value="GAF"/>
</dbReference>
<dbReference type="InterPro" id="IPR036097">
    <property type="entry name" value="HisK_dim/P_sf"/>
</dbReference>
<dbReference type="Pfam" id="PF02518">
    <property type="entry name" value="HATPase_c"/>
    <property type="match status" value="1"/>
</dbReference>
<dbReference type="InterPro" id="IPR036890">
    <property type="entry name" value="HATPase_C_sf"/>
</dbReference>
<dbReference type="PROSITE" id="PS50894">
    <property type="entry name" value="HPT"/>
    <property type="match status" value="1"/>
</dbReference>
<evidence type="ECO:0000256" key="3">
    <source>
        <dbReference type="ARBA" id="ARBA00012438"/>
    </source>
</evidence>
<evidence type="ECO:0000256" key="13">
    <source>
        <dbReference type="SAM" id="Coils"/>
    </source>
</evidence>
<dbReference type="Gene3D" id="3.30.565.10">
    <property type="entry name" value="Histidine kinase-like ATPase, C-terminal domain"/>
    <property type="match status" value="1"/>
</dbReference>
<gene>
    <name evidence="19" type="ORF">MNBD_GAMMA05-317</name>
</gene>
<dbReference type="GO" id="GO:0005886">
    <property type="term" value="C:plasma membrane"/>
    <property type="evidence" value="ECO:0007669"/>
    <property type="project" value="UniProtKB-SubCell"/>
</dbReference>
<proteinExistence type="predicted"/>
<dbReference type="PROSITE" id="PS50109">
    <property type="entry name" value="HIS_KIN"/>
    <property type="match status" value="1"/>
</dbReference>
<evidence type="ECO:0000256" key="11">
    <source>
        <dbReference type="ARBA" id="ARBA00022989"/>
    </source>
</evidence>
<evidence type="ECO:0000256" key="8">
    <source>
        <dbReference type="ARBA" id="ARBA00022692"/>
    </source>
</evidence>
<dbReference type="Pfam" id="PF01590">
    <property type="entry name" value="GAF"/>
    <property type="match status" value="1"/>
</dbReference>
<dbReference type="SUPFAM" id="SSF55874">
    <property type="entry name" value="ATPase domain of HSP90 chaperone/DNA topoisomerase II/histidine kinase"/>
    <property type="match status" value="1"/>
</dbReference>
<keyword evidence="5" id="KW-0997">Cell inner membrane</keyword>
<keyword evidence="9" id="KW-0418">Kinase</keyword>
<evidence type="ECO:0000256" key="12">
    <source>
        <dbReference type="ARBA" id="ARBA00023136"/>
    </source>
</evidence>
<dbReference type="Pfam" id="PF08447">
    <property type="entry name" value="PAS_3"/>
    <property type="match status" value="1"/>
</dbReference>
<dbReference type="Pfam" id="PF01627">
    <property type="entry name" value="Hpt"/>
    <property type="match status" value="1"/>
</dbReference>
<dbReference type="EC" id="2.7.13.3" evidence="3"/>
<dbReference type="InterPro" id="IPR008207">
    <property type="entry name" value="Sig_transdc_His_kin_Hpt_dom"/>
</dbReference>
<dbReference type="InterPro" id="IPR001610">
    <property type="entry name" value="PAC"/>
</dbReference>
<dbReference type="InterPro" id="IPR005467">
    <property type="entry name" value="His_kinase_dom"/>
</dbReference>
<dbReference type="FunFam" id="3.30.565.10:FF:000006">
    <property type="entry name" value="Sensor histidine kinase WalK"/>
    <property type="match status" value="1"/>
</dbReference>
<dbReference type="PANTHER" id="PTHR43047:SF72">
    <property type="entry name" value="OSMOSENSING HISTIDINE PROTEIN KINASE SLN1"/>
    <property type="match status" value="1"/>
</dbReference>
<keyword evidence="12" id="KW-0472">Membrane</keyword>
<name>A0A3B0WDJ1_9ZZZZ</name>
<dbReference type="AlphaFoldDB" id="A0A3B0WDJ1"/>
<feature type="domain" description="Histidine kinase" evidence="14">
    <location>
        <begin position="648"/>
        <end position="871"/>
    </location>
</feature>
<dbReference type="SUPFAM" id="SSF55785">
    <property type="entry name" value="PYP-like sensor domain (PAS domain)"/>
    <property type="match status" value="2"/>
</dbReference>
<dbReference type="InterPro" id="IPR011006">
    <property type="entry name" value="CheY-like_superfamily"/>
</dbReference>
<dbReference type="SMART" id="SM00086">
    <property type="entry name" value="PAC"/>
    <property type="match status" value="2"/>
</dbReference>
<dbReference type="SMART" id="SM00388">
    <property type="entry name" value="HisKA"/>
    <property type="match status" value="1"/>
</dbReference>
<dbReference type="InterPro" id="IPR004358">
    <property type="entry name" value="Sig_transdc_His_kin-like_C"/>
</dbReference>
<organism evidence="19">
    <name type="scientific">hydrothermal vent metagenome</name>
    <dbReference type="NCBI Taxonomy" id="652676"/>
    <lineage>
        <taxon>unclassified sequences</taxon>
        <taxon>metagenomes</taxon>
        <taxon>ecological metagenomes</taxon>
    </lineage>
</organism>
<dbReference type="GO" id="GO:0000155">
    <property type="term" value="F:phosphorelay sensor kinase activity"/>
    <property type="evidence" value="ECO:0007669"/>
    <property type="project" value="InterPro"/>
</dbReference>
<dbReference type="SUPFAM" id="SSF52172">
    <property type="entry name" value="CheY-like"/>
    <property type="match status" value="1"/>
</dbReference>
<dbReference type="InterPro" id="IPR035965">
    <property type="entry name" value="PAS-like_dom_sf"/>
</dbReference>
<feature type="domain" description="HPt" evidence="18">
    <location>
        <begin position="1055"/>
        <end position="1148"/>
    </location>
</feature>
<reference evidence="19" key="1">
    <citation type="submission" date="2018-06" db="EMBL/GenBank/DDBJ databases">
        <authorList>
            <person name="Zhirakovskaya E."/>
        </authorList>
    </citation>
    <scope>NUCLEOTIDE SEQUENCE</scope>
</reference>
<evidence type="ECO:0000256" key="2">
    <source>
        <dbReference type="ARBA" id="ARBA00004429"/>
    </source>
</evidence>
<dbReference type="CDD" id="cd00082">
    <property type="entry name" value="HisKA"/>
    <property type="match status" value="1"/>
</dbReference>
<dbReference type="InterPro" id="IPR000014">
    <property type="entry name" value="PAS"/>
</dbReference>
<evidence type="ECO:0000256" key="9">
    <source>
        <dbReference type="ARBA" id="ARBA00022777"/>
    </source>
</evidence>
<keyword evidence="6" id="KW-0597">Phosphoprotein</keyword>
<sequence>MKLFETLKVSTKNSVAKQMHRQHKVMSRLIERKDLDPCDMQPIFDGLMQAAYEGLGVTRISIWLYNDDCSKILCAGAYSASDGFHDVFDEVLISDCPDYFNAIESGVVVQNQNIENDAKINELITIGFIPKNTDALLHLPIWLDGEKTGCFCCEQVDQSYHWTQTDQAFVRFVSHHVTMAMENCRRNKTEQLLKESERRYELAVKGSSDGLWDWDLSSNRMYQSTQFKKLLGYQDGELKGEVDFLIAHIHPDDKRRARVALDAHLIDEDMDYEDEFRLQLKTGEYRWFRCRGNALRDERGKPYRISGSITDVDEFKYVQRSLNRFKNTLGEVSENIFMFDPDSMKYFYVNKSAIRDWGYTETELLEMSPLDIKMDNDEEKFNSLLDKIKLSASLSLNYETIYLRKDGEKVDVEVNLKYISPENAPPRFVGIVRNISQRKLADIENYIQRTMLENISEVQDAFISSEARIPDFAKLLNVILDITESEFGLVGEIFYPKNDSPYIKCRYIAGVWQDLESQNSGLENNGEFRDFDTLLGKVIESGDSVIENDVENNAIATGFPQEFPALESYMGIPLKLGDKLIGIIGIANRKEGYSEEMTRQLQPLLSTCANLLDAERVEILRNAMETDLVKAKEEAERANLTKSEFLSCMSHELRTPLNAIMGFSQLLKLDSQLTEKQKKHSGVIYSAGSLLLELINDVLDLAKIESNHVDLSTEAVPLGGLLKECFRFIKPMAEKRGINLIFNNDSTTSVNAENVWVLADNTRFKQVLLNLLSNAIKYNKESGSVIVTCGVGQHGMHRISIEDSGRGITPENMEKLFQPFNRLGEQQGDTEGTGIGLVITRKLIELMGGSIHVESEYGRGSAFIIDIPVADVDVSRCEQSYEGAQIDTDELCRKYRILVAEDNLINQELITLQLHSLGYASAVVNNGNEAFAELQEHDYDILLTDIHMPGMDGHELTRAIRESKYERIKNITIIAITANAANNEAENCLASGMNDYLSKPIDRDDLKSKLDRWLTLVDTNVVELDSNESAAEVLPVCKSDAVIDMSQLVRYIGEDVTKHKHFFGLFLKTMPKSINALHVAYREQSLADIEFYSHKIKSSAHTLGVTGLSLLCQQLELGAENAEWDKIEAAMSKLDVTVSAVDSSIHAYLNAFGSLADHVCLHQTLPGPPSWK</sequence>
<keyword evidence="8" id="KW-0812">Transmembrane</keyword>
<keyword evidence="10" id="KW-0547">Nucleotide-binding</keyword>
<dbReference type="InterPro" id="IPR013655">
    <property type="entry name" value="PAS_fold_3"/>
</dbReference>
<dbReference type="CDD" id="cd00130">
    <property type="entry name" value="PAS"/>
    <property type="match status" value="2"/>
</dbReference>
<evidence type="ECO:0000259" key="15">
    <source>
        <dbReference type="PROSITE" id="PS50110"/>
    </source>
</evidence>
<accession>A0A3B0WDJ1</accession>
<feature type="domain" description="PAS" evidence="16">
    <location>
        <begin position="196"/>
        <end position="268"/>
    </location>
</feature>
<evidence type="ECO:0000259" key="16">
    <source>
        <dbReference type="PROSITE" id="PS50112"/>
    </source>
</evidence>
<dbReference type="InterPro" id="IPR029016">
    <property type="entry name" value="GAF-like_dom_sf"/>
</dbReference>
<dbReference type="SUPFAM" id="SSF47384">
    <property type="entry name" value="Homodimeric domain of signal transducing histidine kinase"/>
    <property type="match status" value="1"/>
</dbReference>
<evidence type="ECO:0000256" key="1">
    <source>
        <dbReference type="ARBA" id="ARBA00000085"/>
    </source>
</evidence>
<dbReference type="EMBL" id="UOFE01000034">
    <property type="protein sequence ID" value="VAW53361.1"/>
    <property type="molecule type" value="Genomic_DNA"/>
</dbReference>
<dbReference type="Pfam" id="PF13185">
    <property type="entry name" value="GAF_2"/>
    <property type="match status" value="1"/>
</dbReference>
<feature type="domain" description="PAS" evidence="16">
    <location>
        <begin position="321"/>
        <end position="388"/>
    </location>
</feature>
<dbReference type="SUPFAM" id="SSF55781">
    <property type="entry name" value="GAF domain-like"/>
    <property type="match status" value="2"/>
</dbReference>
<keyword evidence="4" id="KW-1003">Cell membrane</keyword>
<dbReference type="SMART" id="SM00448">
    <property type="entry name" value="REC"/>
    <property type="match status" value="1"/>
</dbReference>
<evidence type="ECO:0000256" key="4">
    <source>
        <dbReference type="ARBA" id="ARBA00022475"/>
    </source>
</evidence>
<evidence type="ECO:0000256" key="5">
    <source>
        <dbReference type="ARBA" id="ARBA00022519"/>
    </source>
</evidence>
<dbReference type="Gene3D" id="3.30.450.20">
    <property type="entry name" value="PAS domain"/>
    <property type="match status" value="2"/>
</dbReference>
<keyword evidence="7" id="KW-0808">Transferase</keyword>
<dbReference type="Pfam" id="PF13426">
    <property type="entry name" value="PAS_9"/>
    <property type="match status" value="1"/>
</dbReference>
<dbReference type="PANTHER" id="PTHR43047">
    <property type="entry name" value="TWO-COMPONENT HISTIDINE PROTEIN KINASE"/>
    <property type="match status" value="1"/>
</dbReference>
<feature type="domain" description="PAC" evidence="17">
    <location>
        <begin position="272"/>
        <end position="324"/>
    </location>
</feature>
<evidence type="ECO:0000259" key="14">
    <source>
        <dbReference type="PROSITE" id="PS50109"/>
    </source>
</evidence>
<dbReference type="SMART" id="SM00091">
    <property type="entry name" value="PAS"/>
    <property type="match status" value="2"/>
</dbReference>
<dbReference type="InterPro" id="IPR003594">
    <property type="entry name" value="HATPase_dom"/>
</dbReference>
<keyword evidence="13" id="KW-0175">Coiled coil</keyword>
<evidence type="ECO:0000259" key="17">
    <source>
        <dbReference type="PROSITE" id="PS50113"/>
    </source>
</evidence>
<dbReference type="Gene3D" id="1.20.120.160">
    <property type="entry name" value="HPT domain"/>
    <property type="match status" value="1"/>
</dbReference>
<dbReference type="Pfam" id="PF00512">
    <property type="entry name" value="HisKA"/>
    <property type="match status" value="1"/>
</dbReference>
<evidence type="ECO:0000259" key="18">
    <source>
        <dbReference type="PROSITE" id="PS50894"/>
    </source>
</evidence>
<dbReference type="InterPro" id="IPR036641">
    <property type="entry name" value="HPT_dom_sf"/>
</dbReference>
<dbReference type="Gene3D" id="3.40.50.2300">
    <property type="match status" value="1"/>
</dbReference>
<dbReference type="Gene3D" id="3.30.450.40">
    <property type="match status" value="2"/>
</dbReference>
<dbReference type="SUPFAM" id="SSF47226">
    <property type="entry name" value="Histidine-containing phosphotransfer domain, HPT domain"/>
    <property type="match status" value="1"/>
</dbReference>
<dbReference type="SMART" id="SM00387">
    <property type="entry name" value="HATPase_c"/>
    <property type="match status" value="1"/>
</dbReference>
<feature type="coiled-coil region" evidence="13">
    <location>
        <begin position="614"/>
        <end position="641"/>
    </location>
</feature>
<dbReference type="Pfam" id="PF00072">
    <property type="entry name" value="Response_reg"/>
    <property type="match status" value="1"/>
</dbReference>
<comment type="catalytic activity">
    <reaction evidence="1">
        <text>ATP + protein L-histidine = ADP + protein N-phospho-L-histidine.</text>
        <dbReference type="EC" id="2.7.13.3"/>
    </reaction>
</comment>
<protein>
    <recommendedName>
        <fullName evidence="3">histidine kinase</fullName>
        <ecNumber evidence="3">2.7.13.3</ecNumber>
    </recommendedName>
</protein>
<dbReference type="PRINTS" id="PR00344">
    <property type="entry name" value="BCTRLSENSOR"/>
</dbReference>
<comment type="subcellular location">
    <subcellularLocation>
        <location evidence="2">Cell inner membrane</location>
        <topology evidence="2">Multi-pass membrane protein</topology>
    </subcellularLocation>
</comment>
<dbReference type="InterPro" id="IPR000700">
    <property type="entry name" value="PAS-assoc_C"/>
</dbReference>
<dbReference type="NCBIfam" id="TIGR00229">
    <property type="entry name" value="sensory_box"/>
    <property type="match status" value="2"/>
</dbReference>
<evidence type="ECO:0000256" key="7">
    <source>
        <dbReference type="ARBA" id="ARBA00022679"/>
    </source>
</evidence>
<dbReference type="PROSITE" id="PS50112">
    <property type="entry name" value="PAS"/>
    <property type="match status" value="2"/>
</dbReference>
<dbReference type="PROSITE" id="PS50113">
    <property type="entry name" value="PAC"/>
    <property type="match status" value="1"/>
</dbReference>
<evidence type="ECO:0000256" key="10">
    <source>
        <dbReference type="ARBA" id="ARBA00022840"/>
    </source>
</evidence>
<dbReference type="InterPro" id="IPR003661">
    <property type="entry name" value="HisK_dim/P_dom"/>
</dbReference>
<dbReference type="GO" id="GO:0009927">
    <property type="term" value="F:histidine phosphotransfer kinase activity"/>
    <property type="evidence" value="ECO:0007669"/>
    <property type="project" value="TreeGrafter"/>
</dbReference>
<dbReference type="SMART" id="SM00065">
    <property type="entry name" value="GAF"/>
    <property type="match status" value="2"/>
</dbReference>
<dbReference type="CDD" id="cd17546">
    <property type="entry name" value="REC_hyHK_CKI1_RcsC-like"/>
    <property type="match status" value="1"/>
</dbReference>
<evidence type="ECO:0000256" key="6">
    <source>
        <dbReference type="ARBA" id="ARBA00022553"/>
    </source>
</evidence>
<dbReference type="CDD" id="cd16922">
    <property type="entry name" value="HATPase_EvgS-ArcB-TorS-like"/>
    <property type="match status" value="1"/>
</dbReference>
<dbReference type="InterPro" id="IPR001789">
    <property type="entry name" value="Sig_transdc_resp-reg_receiver"/>
</dbReference>